<evidence type="ECO:0000256" key="2">
    <source>
        <dbReference type="ARBA" id="ARBA00022475"/>
    </source>
</evidence>
<keyword evidence="9" id="KW-1185">Reference proteome</keyword>
<sequence length="299" mass="33165">MATRASSIQFRLLRAITITIISIIGVICAIVGYELYKRNTVQFNEFTAQQFFNIEKSIKLLIQKGENVVTMLASHPAVLGADETIYNYTTDAQKSGIIYTHTGKAEQEIVTLFRAIERSFDEFQEIYMGTRWGGAASSWTQEESRGYDPRQRSWYKQAAEANGDIVITPVYIATDGTPVVAVAKAIKDSNGALLGCIGVDINLTDLTSFISSVKIGTTGYCMLVQDDGMILADATHSAFNSKNLRDIDIAFSEIVQKKEGSTAITLDGKNRKAYLFSLPELGWKLTDFGKRRFHCKSYA</sequence>
<dbReference type="SUPFAM" id="SSF103190">
    <property type="entry name" value="Sensory domain-like"/>
    <property type="match status" value="1"/>
</dbReference>
<dbReference type="CDD" id="cd12912">
    <property type="entry name" value="PDC2_MCP_like"/>
    <property type="match status" value="1"/>
</dbReference>
<dbReference type="GO" id="GO:0005886">
    <property type="term" value="C:plasma membrane"/>
    <property type="evidence" value="ECO:0007669"/>
    <property type="project" value="UniProtKB-SubCell"/>
</dbReference>
<evidence type="ECO:0000256" key="6">
    <source>
        <dbReference type="SAM" id="Phobius"/>
    </source>
</evidence>
<keyword evidence="3 6" id="KW-0812">Transmembrane</keyword>
<dbReference type="Gene3D" id="3.30.450.20">
    <property type="entry name" value="PAS domain"/>
    <property type="match status" value="1"/>
</dbReference>
<dbReference type="GeneID" id="301461474"/>
<dbReference type="InterPro" id="IPR033479">
    <property type="entry name" value="dCache_1"/>
</dbReference>
<accession>S3LAJ2</accession>
<feature type="transmembrane region" description="Helical" evidence="6">
    <location>
        <begin position="12"/>
        <end position="33"/>
    </location>
</feature>
<dbReference type="Pfam" id="PF02743">
    <property type="entry name" value="dCache_1"/>
    <property type="match status" value="1"/>
</dbReference>
<evidence type="ECO:0000256" key="1">
    <source>
        <dbReference type="ARBA" id="ARBA00004651"/>
    </source>
</evidence>
<keyword evidence="2" id="KW-1003">Cell membrane</keyword>
<gene>
    <name evidence="8" type="ORF">HMPREF1222_01312</name>
</gene>
<reference evidence="8 9" key="1">
    <citation type="submission" date="2013-04" db="EMBL/GenBank/DDBJ databases">
        <title>The Genome Sequence of Treponema vincentii F0403.</title>
        <authorList>
            <consortium name="The Broad Institute Genomics Platform"/>
            <person name="Earl A."/>
            <person name="Ward D."/>
            <person name="Feldgarden M."/>
            <person name="Gevers D."/>
            <person name="Leonetti C."/>
            <person name="Izard J."/>
            <person name="Walker B."/>
            <person name="Young S."/>
            <person name="Zeng Q."/>
            <person name="Gargeya S."/>
            <person name="Fitzgerald M."/>
            <person name="Haas B."/>
            <person name="Abouelleil A."/>
            <person name="Allen A.W."/>
            <person name="Alvarado L."/>
            <person name="Arachchi H.M."/>
            <person name="Berlin A.M."/>
            <person name="Chapman S.B."/>
            <person name="Gainer-Dewar J."/>
            <person name="Goldberg J."/>
            <person name="Griggs A."/>
            <person name="Gujja S."/>
            <person name="Hansen M."/>
            <person name="Howarth C."/>
            <person name="Imamovic A."/>
            <person name="Ireland A."/>
            <person name="Larimer J."/>
            <person name="McCowan C."/>
            <person name="Murphy C."/>
            <person name="Pearson M."/>
            <person name="Poon T.W."/>
            <person name="Priest M."/>
            <person name="Roberts A."/>
            <person name="Saif S."/>
            <person name="Shea T."/>
            <person name="Sisk P."/>
            <person name="Sykes S."/>
            <person name="Wortman J."/>
            <person name="Nusbaum C."/>
            <person name="Birren B."/>
        </authorList>
    </citation>
    <scope>NUCLEOTIDE SEQUENCE [LARGE SCALE GENOMIC DNA]</scope>
    <source>
        <strain evidence="8 9">F0403</strain>
    </source>
</reference>
<keyword evidence="4 6" id="KW-1133">Transmembrane helix</keyword>
<evidence type="ECO:0000256" key="4">
    <source>
        <dbReference type="ARBA" id="ARBA00022989"/>
    </source>
</evidence>
<dbReference type="CDD" id="cd18773">
    <property type="entry name" value="PDC1_HK_sensor"/>
    <property type="match status" value="1"/>
</dbReference>
<dbReference type="RefSeq" id="WP_016518728.1">
    <property type="nucleotide sequence ID" value="NZ_KE332512.1"/>
</dbReference>
<comment type="subcellular location">
    <subcellularLocation>
        <location evidence="1">Cell membrane</location>
        <topology evidence="1">Multi-pass membrane protein</topology>
    </subcellularLocation>
</comment>
<name>S3LAJ2_9SPIR</name>
<comment type="caution">
    <text evidence="8">The sequence shown here is derived from an EMBL/GenBank/DDBJ whole genome shotgun (WGS) entry which is preliminary data.</text>
</comment>
<dbReference type="HOGENOM" id="CLU_976412_0_0_12"/>
<evidence type="ECO:0000259" key="7">
    <source>
        <dbReference type="Pfam" id="PF02743"/>
    </source>
</evidence>
<dbReference type="PATRIC" id="fig|1125702.3.peg.1360"/>
<organism evidence="8 9">
    <name type="scientific">Treponema vincentii F0403</name>
    <dbReference type="NCBI Taxonomy" id="1125702"/>
    <lineage>
        <taxon>Bacteria</taxon>
        <taxon>Pseudomonadati</taxon>
        <taxon>Spirochaetota</taxon>
        <taxon>Spirochaetia</taxon>
        <taxon>Spirochaetales</taxon>
        <taxon>Treponemataceae</taxon>
        <taxon>Treponema</taxon>
    </lineage>
</organism>
<dbReference type="Proteomes" id="UP000014605">
    <property type="component" value="Unassembled WGS sequence"/>
</dbReference>
<dbReference type="EMBL" id="ATFC01000008">
    <property type="protein sequence ID" value="EPF46735.1"/>
    <property type="molecule type" value="Genomic_DNA"/>
</dbReference>
<evidence type="ECO:0000256" key="5">
    <source>
        <dbReference type="ARBA" id="ARBA00023136"/>
    </source>
</evidence>
<dbReference type="InterPro" id="IPR029151">
    <property type="entry name" value="Sensor-like_sf"/>
</dbReference>
<feature type="domain" description="Cache" evidence="7">
    <location>
        <begin position="146"/>
        <end position="285"/>
    </location>
</feature>
<proteinExistence type="predicted"/>
<protein>
    <recommendedName>
        <fullName evidence="7">Cache domain-containing protein</fullName>
    </recommendedName>
</protein>
<dbReference type="AlphaFoldDB" id="S3LAJ2"/>
<evidence type="ECO:0000313" key="8">
    <source>
        <dbReference type="EMBL" id="EPF46735.1"/>
    </source>
</evidence>
<keyword evidence="5 6" id="KW-0472">Membrane</keyword>
<evidence type="ECO:0000313" key="9">
    <source>
        <dbReference type="Proteomes" id="UP000014605"/>
    </source>
</evidence>
<evidence type="ECO:0000256" key="3">
    <source>
        <dbReference type="ARBA" id="ARBA00022692"/>
    </source>
</evidence>